<dbReference type="Proteomes" id="UP000050164">
    <property type="component" value="Unassembled WGS sequence"/>
</dbReference>
<proteinExistence type="predicted"/>
<evidence type="ECO:0000313" key="10">
    <source>
        <dbReference type="Proteomes" id="UP000039217"/>
    </source>
</evidence>
<evidence type="ECO:0000313" key="8">
    <source>
        <dbReference type="Proteomes" id="UP000038802"/>
    </source>
</evidence>
<evidence type="ECO:0000313" key="3">
    <source>
        <dbReference type="EMBL" id="CKS60352.1"/>
    </source>
</evidence>
<dbReference type="EMBL" id="CFOE01000517">
    <property type="protein sequence ID" value="CFE42496.1"/>
    <property type="molecule type" value="Genomic_DNA"/>
</dbReference>
<dbReference type="Proteomes" id="UP000046947">
    <property type="component" value="Unassembled WGS sequence"/>
</dbReference>
<gene>
    <name evidence="4" type="ORF">ERS007661_03184</name>
    <name evidence="5" type="ORF">ERS007679_03177</name>
    <name evidence="1" type="ORF">ERS007681_03189</name>
    <name evidence="2" type="ORF">ERS007688_03000</name>
    <name evidence="6" type="ORF">ERS007703_02979</name>
    <name evidence="7" type="ORF">ERS007739_00380</name>
    <name evidence="3" type="ORF">ERS027659_03328</name>
</gene>
<evidence type="ECO:0000313" key="13">
    <source>
        <dbReference type="Proteomes" id="UP000048289"/>
    </source>
</evidence>
<dbReference type="EMBL" id="CSAD01000534">
    <property type="protein sequence ID" value="COW12212.1"/>
    <property type="molecule type" value="Genomic_DNA"/>
</dbReference>
<evidence type="ECO:0000313" key="2">
    <source>
        <dbReference type="EMBL" id="CFE61910.1"/>
    </source>
</evidence>
<dbReference type="Proteomes" id="UP000048289">
    <property type="component" value="Unassembled WGS sequence"/>
</dbReference>
<evidence type="ECO:0000313" key="4">
    <source>
        <dbReference type="EMBL" id="CNV85208.1"/>
    </source>
</evidence>
<dbReference type="EMBL" id="CFOH01000583">
    <property type="protein sequence ID" value="CFE61910.1"/>
    <property type="molecule type" value="Genomic_DNA"/>
</dbReference>
<evidence type="ECO:0000313" key="14">
    <source>
        <dbReference type="Proteomes" id="UP000050164"/>
    </source>
</evidence>
<organism evidence="6 8">
    <name type="scientific">Mycobacterium tuberculosis</name>
    <dbReference type="NCBI Taxonomy" id="1773"/>
    <lineage>
        <taxon>Bacteria</taxon>
        <taxon>Bacillati</taxon>
        <taxon>Actinomycetota</taxon>
        <taxon>Actinomycetes</taxon>
        <taxon>Mycobacteriales</taxon>
        <taxon>Mycobacteriaceae</taxon>
        <taxon>Mycobacterium</taxon>
        <taxon>Mycobacterium tuberculosis complex</taxon>
    </lineage>
</organism>
<accession>A0A0T7LJ73</accession>
<reference evidence="8 9" key="3">
    <citation type="submission" date="2015-03" db="EMBL/GenBank/DDBJ databases">
        <authorList>
            <consortium name="Pathogen Informatics"/>
        </authorList>
    </citation>
    <scope>NUCLEOTIDE SEQUENCE [LARGE SCALE GENOMIC DNA]</scope>
    <source>
        <strain evidence="3 14">Bir 185</strain>
        <strain evidence="4 10">D00501624</strain>
        <strain evidence="5 11">G09801536</strain>
        <strain evidence="1 13">G09901357</strain>
        <strain evidence="2 12">H09601792</strain>
        <strain evidence="8">K00500041</strain>
        <strain evidence="9">N09902308</strain>
    </source>
</reference>
<dbReference type="EMBL" id="CQQC01001329">
    <property type="protein sequence ID" value="CNV85208.1"/>
    <property type="molecule type" value="Genomic_DNA"/>
</dbReference>
<dbReference type="EMBL" id="CSAE01000367">
    <property type="protein sequence ID" value="COW18064.1"/>
    <property type="molecule type" value="Genomic_DNA"/>
</dbReference>
<reference evidence="6" key="1">
    <citation type="submission" date="2015-03" db="EMBL/GenBank/DDBJ databases">
        <authorList>
            <person name="Murphy D."/>
        </authorList>
    </citation>
    <scope>NUCLEOTIDE SEQUENCE [LARGE SCALE GENOMIC DNA]</scope>
    <source>
        <strain evidence="6">K00500041</strain>
    </source>
</reference>
<evidence type="ECO:0000313" key="12">
    <source>
        <dbReference type="Proteomes" id="UP000046947"/>
    </source>
</evidence>
<name>A0A0T7LJ73_MYCTX</name>
<protein>
    <submittedName>
        <fullName evidence="6">Uncharacterized protein</fullName>
    </submittedName>
</protein>
<evidence type="ECO:0000313" key="9">
    <source>
        <dbReference type="Proteomes" id="UP000039021"/>
    </source>
</evidence>
<evidence type="ECO:0000313" key="11">
    <source>
        <dbReference type="Proteomes" id="UP000045842"/>
    </source>
</evidence>
<reference evidence="7" key="2">
    <citation type="submission" date="2015-03" db="EMBL/GenBank/DDBJ databases">
        <authorList>
            <consortium name="Pathogen Informatics"/>
            <person name="Murphy D."/>
        </authorList>
    </citation>
    <scope>NUCLEOTIDE SEQUENCE</scope>
    <source>
        <strain evidence="7">N09902308</strain>
    </source>
</reference>
<dbReference type="Proteomes" id="UP000045842">
    <property type="component" value="Unassembled WGS sequence"/>
</dbReference>
<dbReference type="EMBL" id="CNFT01000944">
    <property type="protein sequence ID" value="CKS60352.1"/>
    <property type="molecule type" value="Genomic_DNA"/>
</dbReference>
<dbReference type="Proteomes" id="UP000038802">
    <property type="component" value="Unassembled WGS sequence"/>
</dbReference>
<dbReference type="AlphaFoldDB" id="A0A0T7LJ73"/>
<dbReference type="EMBL" id="CSBK01000106">
    <property type="protein sequence ID" value="COW94772.1"/>
    <property type="molecule type" value="Genomic_DNA"/>
</dbReference>
<evidence type="ECO:0000313" key="7">
    <source>
        <dbReference type="EMBL" id="COW94772.1"/>
    </source>
</evidence>
<sequence length="45" mass="4993">MNETATALPGHEFVVAFYQFQKVVRLDDVGKDDCALLGHLIDEVS</sequence>
<evidence type="ECO:0000313" key="1">
    <source>
        <dbReference type="EMBL" id="CFE42496.1"/>
    </source>
</evidence>
<dbReference type="Proteomes" id="UP000039217">
    <property type="component" value="Unassembled WGS sequence"/>
</dbReference>
<evidence type="ECO:0000313" key="5">
    <source>
        <dbReference type="EMBL" id="COW12212.1"/>
    </source>
</evidence>
<evidence type="ECO:0000313" key="6">
    <source>
        <dbReference type="EMBL" id="COW18064.1"/>
    </source>
</evidence>
<dbReference type="Proteomes" id="UP000039021">
    <property type="component" value="Unassembled WGS sequence"/>
</dbReference>